<accession>A0ABS8X9W0</accession>
<comment type="caution">
    <text evidence="1">The sequence shown here is derived from an EMBL/GenBank/DDBJ whole genome shotgun (WGS) entry which is preliminary data.</text>
</comment>
<evidence type="ECO:0000313" key="2">
    <source>
        <dbReference type="Proteomes" id="UP001320170"/>
    </source>
</evidence>
<gene>
    <name evidence="1" type="ORF">LXO92_15170</name>
</gene>
<evidence type="ECO:0008006" key="3">
    <source>
        <dbReference type="Google" id="ProtNLM"/>
    </source>
</evidence>
<dbReference type="EMBL" id="JAJTND010000005">
    <property type="protein sequence ID" value="MCE3533713.1"/>
    <property type="molecule type" value="Genomic_DNA"/>
</dbReference>
<protein>
    <recommendedName>
        <fullName evidence="3">FCP1 homology domain-containing protein</fullName>
    </recommendedName>
</protein>
<dbReference type="RefSeq" id="WP_182350358.1">
    <property type="nucleotide sequence ID" value="NZ_JAJSPM010000009.1"/>
</dbReference>
<dbReference type="Proteomes" id="UP001320170">
    <property type="component" value="Unassembled WGS sequence"/>
</dbReference>
<organism evidence="1 2">
    <name type="scientific">Legionella resiliens</name>
    <dbReference type="NCBI Taxonomy" id="2905958"/>
    <lineage>
        <taxon>Bacteria</taxon>
        <taxon>Pseudomonadati</taxon>
        <taxon>Pseudomonadota</taxon>
        <taxon>Gammaproteobacteria</taxon>
        <taxon>Legionellales</taxon>
        <taxon>Legionellaceae</taxon>
        <taxon>Legionella</taxon>
    </lineage>
</organism>
<sequence length="276" mass="31764">MTKILVLDIDENLMILQRPNQGHDLTETAKETLSLENDTNGFLKKPQLKENIPLSRVEDYSIIALSRNEWEKIVKKIDKVNKAAIKKDGQPAIIVKFMTSGGYDKIAFLNNVFSTFYYKKNEEKIARRIKRGQFEFFNAEDIKKLWRENPSLEREMIKSKLLEQKFPEWQKQYPGINKKDIILIDDNKKIIENADIKGFSTLHNPTSKSKDTTDADYKTAGPEFFAKLENVVNEVAKEFPIHKKGSKKTSSYAFFSDAEKTASQGIFNDTSKVLKA</sequence>
<keyword evidence="2" id="KW-1185">Reference proteome</keyword>
<evidence type="ECO:0000313" key="1">
    <source>
        <dbReference type="EMBL" id="MCE3533713.1"/>
    </source>
</evidence>
<proteinExistence type="predicted"/>
<reference evidence="1 2" key="1">
    <citation type="journal article" date="2024" name="Pathogens">
        <title>Characterization of a Novel Species of Legionella Isolated from a Healthcare Facility: Legionella resiliens sp. nov.</title>
        <authorList>
            <person name="Cristino S."/>
            <person name="Pascale M.R."/>
            <person name="Marino F."/>
            <person name="Derelitto C."/>
            <person name="Salaris S."/>
            <person name="Orsini M."/>
            <person name="Squarzoni S."/>
            <person name="Grottola A."/>
            <person name="Girolamini L."/>
        </authorList>
    </citation>
    <scope>NUCLEOTIDE SEQUENCE [LARGE SCALE GENOMIC DNA]</scope>
    <source>
        <strain evidence="1 2">8cVS16</strain>
    </source>
</reference>
<name>A0ABS8X9W0_9GAMM</name>